<proteinExistence type="predicted"/>
<gene>
    <name evidence="1" type="ORF">ANE_LOCUS1571</name>
</gene>
<protein>
    <submittedName>
        <fullName evidence="1">Uncharacterized protein</fullName>
    </submittedName>
</protein>
<dbReference type="AlphaFoldDB" id="A0A565ANZ1"/>
<dbReference type="Proteomes" id="UP000489600">
    <property type="component" value="Unassembled WGS sequence"/>
</dbReference>
<evidence type="ECO:0000313" key="1">
    <source>
        <dbReference type="EMBL" id="VVA91126.1"/>
    </source>
</evidence>
<dbReference type="EMBL" id="CABITT030000001">
    <property type="protein sequence ID" value="VVA91126.1"/>
    <property type="molecule type" value="Genomic_DNA"/>
</dbReference>
<reference evidence="1" key="1">
    <citation type="submission" date="2019-07" db="EMBL/GenBank/DDBJ databases">
        <authorList>
            <person name="Dittberner H."/>
        </authorList>
    </citation>
    <scope>NUCLEOTIDE SEQUENCE [LARGE SCALE GENOMIC DNA]</scope>
</reference>
<evidence type="ECO:0000313" key="2">
    <source>
        <dbReference type="Proteomes" id="UP000489600"/>
    </source>
</evidence>
<accession>A0A565ANZ1</accession>
<comment type="caution">
    <text evidence="1">The sequence shown here is derived from an EMBL/GenBank/DDBJ whole genome shotgun (WGS) entry which is preliminary data.</text>
</comment>
<organism evidence="1 2">
    <name type="scientific">Arabis nemorensis</name>
    <dbReference type="NCBI Taxonomy" id="586526"/>
    <lineage>
        <taxon>Eukaryota</taxon>
        <taxon>Viridiplantae</taxon>
        <taxon>Streptophyta</taxon>
        <taxon>Embryophyta</taxon>
        <taxon>Tracheophyta</taxon>
        <taxon>Spermatophyta</taxon>
        <taxon>Magnoliopsida</taxon>
        <taxon>eudicotyledons</taxon>
        <taxon>Gunneridae</taxon>
        <taxon>Pentapetalae</taxon>
        <taxon>rosids</taxon>
        <taxon>malvids</taxon>
        <taxon>Brassicales</taxon>
        <taxon>Brassicaceae</taxon>
        <taxon>Arabideae</taxon>
        <taxon>Arabis</taxon>
    </lineage>
</organism>
<sequence>MVVSVRSCPPFSRSLGVGFGCSLFRALLPLFVSATFPAQFRLVGCGGNRSRWL</sequence>
<name>A0A565ANZ1_9BRAS</name>
<keyword evidence="2" id="KW-1185">Reference proteome</keyword>